<dbReference type="InterPro" id="IPR009721">
    <property type="entry name" value="O-acyltransferase_WSD1_C"/>
</dbReference>
<dbReference type="PANTHER" id="PTHR31650:SF23">
    <property type="entry name" value="GH11223P"/>
    <property type="match status" value="1"/>
</dbReference>
<accession>A0ABR1AMT1</accession>
<name>A0ABR1AMT1_POLSC</name>
<evidence type="ECO:0000256" key="1">
    <source>
        <dbReference type="SAM" id="MobiDB-lite"/>
    </source>
</evidence>
<proteinExistence type="predicted"/>
<keyword evidence="2" id="KW-0812">Transmembrane</keyword>
<feature type="transmembrane region" description="Helical" evidence="2">
    <location>
        <begin position="20"/>
        <end position="44"/>
    </location>
</feature>
<sequence>MSSYWDSKSEATGCLNSLYTFVLFLCSSTILMCLSVFYIVINFVRESWLSYLEKRFPDLEFVKKSTLRSVVDTHRNMGIITLLVTVKGNCDPQKIKRRLMEDIIEKRQSNGQYAYRHLRMGLTTRWGWYAWQKLLPFNMDNHLIFSGPFYRGRPISDSNVQECVSETVSKYLVPDLPPWQITVFRLLTLDKYYILIRFHHMLLSQEGIDLETLFTINKSKSDVGAHQVKIEGIDEDEDEDEDDDIFTSTSNKRRSNPFQYLYKTPKALPTLFEQIYETFTNTWNEFLSIFDPTENPAILKKPGLKATLAVFVIVIVSVMKQLILHPTSSIKIISSGLTQKGLTWSLLFWSIYNTLNPLSLLGNFIRGMWNIVVSLIKLPLILACEFRSFCFMNDEKYSDTSYIRSFLSIWALIKDCIKESLYYCKLFYGGPRVIFDEFVLANKHSRHQLQFISLCGRKVVSWSNAVPLEKIQAIQDVTGASPSEILITATSASLRDFLVQYSLDVPDTLLTTARYFPQVINKTLTSCGSGILCLPLPIRNPFGVEYDPVTELRAVQQIILRARLKQPALYLASLSQLEFGILTQVMPSPILRLVLNFLSRRFPVILSEVAATDLDDNQKLFIWGQEVEDLMYWKPPQANICMSLTLMTFGNYVRLGVIADALLSPHHAIITSTFAQHVWELAAAAGVSSNYRNYSFVSDESDTPEASRSSRNSTVSSSSLDLDFDENNLNQDDSTHKYPLRKKLQFNIP</sequence>
<dbReference type="Pfam" id="PF06974">
    <property type="entry name" value="WS_DGAT_C"/>
    <property type="match status" value="1"/>
</dbReference>
<organism evidence="4 5">
    <name type="scientific">Polyplax serrata</name>
    <name type="common">Common mouse louse</name>
    <dbReference type="NCBI Taxonomy" id="468196"/>
    <lineage>
        <taxon>Eukaryota</taxon>
        <taxon>Metazoa</taxon>
        <taxon>Ecdysozoa</taxon>
        <taxon>Arthropoda</taxon>
        <taxon>Hexapoda</taxon>
        <taxon>Insecta</taxon>
        <taxon>Pterygota</taxon>
        <taxon>Neoptera</taxon>
        <taxon>Paraneoptera</taxon>
        <taxon>Psocodea</taxon>
        <taxon>Troctomorpha</taxon>
        <taxon>Phthiraptera</taxon>
        <taxon>Anoplura</taxon>
        <taxon>Polyplacidae</taxon>
        <taxon>Polyplax</taxon>
    </lineage>
</organism>
<gene>
    <name evidence="4" type="ORF">RUM44_010638</name>
</gene>
<keyword evidence="5" id="KW-1185">Reference proteome</keyword>
<evidence type="ECO:0000259" key="3">
    <source>
        <dbReference type="Pfam" id="PF06974"/>
    </source>
</evidence>
<comment type="caution">
    <text evidence="4">The sequence shown here is derived from an EMBL/GenBank/DDBJ whole genome shotgun (WGS) entry which is preliminary data.</text>
</comment>
<reference evidence="4 5" key="1">
    <citation type="submission" date="2023-09" db="EMBL/GenBank/DDBJ databases">
        <title>Genomes of two closely related lineages of the louse Polyplax serrata with different host specificities.</title>
        <authorList>
            <person name="Martinu J."/>
            <person name="Tarabai H."/>
            <person name="Stefka J."/>
            <person name="Hypsa V."/>
        </authorList>
    </citation>
    <scope>NUCLEOTIDE SEQUENCE [LARGE SCALE GENOMIC DNA]</scope>
    <source>
        <strain evidence="4">98ZLc_SE</strain>
    </source>
</reference>
<keyword evidence="2" id="KW-1133">Transmembrane helix</keyword>
<protein>
    <recommendedName>
        <fullName evidence="3">O-acyltransferase WSD1 C-terminal domain-containing protein</fullName>
    </recommendedName>
</protein>
<keyword evidence="2" id="KW-0472">Membrane</keyword>
<feature type="compositionally biased region" description="Low complexity" evidence="1">
    <location>
        <begin position="707"/>
        <end position="719"/>
    </location>
</feature>
<evidence type="ECO:0000256" key="2">
    <source>
        <dbReference type="SAM" id="Phobius"/>
    </source>
</evidence>
<feature type="region of interest" description="Disordered" evidence="1">
    <location>
        <begin position="700"/>
        <end position="736"/>
    </location>
</feature>
<dbReference type="EMBL" id="JAWJWF010000046">
    <property type="protein sequence ID" value="KAK6623782.1"/>
    <property type="molecule type" value="Genomic_DNA"/>
</dbReference>
<feature type="domain" description="O-acyltransferase WSD1 C-terminal" evidence="3">
    <location>
        <begin position="530"/>
        <end position="676"/>
    </location>
</feature>
<dbReference type="InterPro" id="IPR045034">
    <property type="entry name" value="O-acyltransferase_WSD1-like"/>
</dbReference>
<dbReference type="PANTHER" id="PTHR31650">
    <property type="entry name" value="O-ACYLTRANSFERASE (WSD1-LIKE) FAMILY PROTEIN"/>
    <property type="match status" value="1"/>
</dbReference>
<evidence type="ECO:0000313" key="4">
    <source>
        <dbReference type="EMBL" id="KAK6623782.1"/>
    </source>
</evidence>
<evidence type="ECO:0000313" key="5">
    <source>
        <dbReference type="Proteomes" id="UP001359485"/>
    </source>
</evidence>
<dbReference type="Proteomes" id="UP001359485">
    <property type="component" value="Unassembled WGS sequence"/>
</dbReference>